<name>A0A4S8JT23_MUSBA</name>
<reference evidence="2 3" key="1">
    <citation type="journal article" date="2019" name="Nat. Plants">
        <title>Genome sequencing of Musa balbisiana reveals subgenome evolution and function divergence in polyploid bananas.</title>
        <authorList>
            <person name="Yao X."/>
        </authorList>
    </citation>
    <scope>NUCLEOTIDE SEQUENCE [LARGE SCALE GENOMIC DNA]</scope>
    <source>
        <strain evidence="3">cv. DH-PKW</strain>
        <tissue evidence="2">Leaves</tissue>
    </source>
</reference>
<gene>
    <name evidence="2" type="ORF">C4D60_Mb05t01840</name>
</gene>
<organism evidence="2 3">
    <name type="scientific">Musa balbisiana</name>
    <name type="common">Banana</name>
    <dbReference type="NCBI Taxonomy" id="52838"/>
    <lineage>
        <taxon>Eukaryota</taxon>
        <taxon>Viridiplantae</taxon>
        <taxon>Streptophyta</taxon>
        <taxon>Embryophyta</taxon>
        <taxon>Tracheophyta</taxon>
        <taxon>Spermatophyta</taxon>
        <taxon>Magnoliopsida</taxon>
        <taxon>Liliopsida</taxon>
        <taxon>Zingiberales</taxon>
        <taxon>Musaceae</taxon>
        <taxon>Musa</taxon>
    </lineage>
</organism>
<dbReference type="Proteomes" id="UP000317650">
    <property type="component" value="Chromosome 5"/>
</dbReference>
<feature type="compositionally biased region" description="Pro residues" evidence="1">
    <location>
        <begin position="50"/>
        <end position="67"/>
    </location>
</feature>
<evidence type="ECO:0000313" key="2">
    <source>
        <dbReference type="EMBL" id="THU65267.1"/>
    </source>
</evidence>
<feature type="region of interest" description="Disordered" evidence="1">
    <location>
        <begin position="26"/>
        <end position="122"/>
    </location>
</feature>
<protein>
    <submittedName>
        <fullName evidence="2">Uncharacterized protein</fullName>
    </submittedName>
</protein>
<evidence type="ECO:0000256" key="1">
    <source>
        <dbReference type="SAM" id="MobiDB-lite"/>
    </source>
</evidence>
<accession>A0A4S8JT23</accession>
<proteinExistence type="predicted"/>
<sequence length="122" mass="13087">MVHPPPPPPPPYPLPERLKEVKQLSGQVTRFLWQGPFSEQTTEGRTTPPRAYPPEGPPKPPPHPPSIPAGTWNRPPWPKNLPGSAPNQGMPAPSSKPAGSVMGRLRNINCGAQRGFGGGKVD</sequence>
<dbReference type="AlphaFoldDB" id="A0A4S8JT23"/>
<comment type="caution">
    <text evidence="2">The sequence shown here is derived from an EMBL/GenBank/DDBJ whole genome shotgun (WGS) entry which is preliminary data.</text>
</comment>
<dbReference type="EMBL" id="PYDT01000003">
    <property type="protein sequence ID" value="THU65267.1"/>
    <property type="molecule type" value="Genomic_DNA"/>
</dbReference>
<evidence type="ECO:0000313" key="3">
    <source>
        <dbReference type="Proteomes" id="UP000317650"/>
    </source>
</evidence>
<keyword evidence="3" id="KW-1185">Reference proteome</keyword>